<feature type="transmembrane region" description="Helical" evidence="1">
    <location>
        <begin position="425"/>
        <end position="447"/>
    </location>
</feature>
<evidence type="ECO:0000313" key="3">
    <source>
        <dbReference type="Proteomes" id="UP001430848"/>
    </source>
</evidence>
<dbReference type="EMBL" id="JAKNSF020000029">
    <property type="protein sequence ID" value="KAK7729320.1"/>
    <property type="molecule type" value="Genomic_DNA"/>
</dbReference>
<keyword evidence="1" id="KW-0472">Membrane</keyword>
<accession>A0ABR1P8S9</accession>
<evidence type="ECO:0000313" key="2">
    <source>
        <dbReference type="EMBL" id="KAK7729320.1"/>
    </source>
</evidence>
<organism evidence="2 3">
    <name type="scientific">Diaporthe eres</name>
    <name type="common">Phomopsis oblonga</name>
    <dbReference type="NCBI Taxonomy" id="83184"/>
    <lineage>
        <taxon>Eukaryota</taxon>
        <taxon>Fungi</taxon>
        <taxon>Dikarya</taxon>
        <taxon>Ascomycota</taxon>
        <taxon>Pezizomycotina</taxon>
        <taxon>Sordariomycetes</taxon>
        <taxon>Sordariomycetidae</taxon>
        <taxon>Diaporthales</taxon>
        <taxon>Diaporthaceae</taxon>
        <taxon>Diaporthe</taxon>
        <taxon>Diaporthe eres species complex</taxon>
    </lineage>
</organism>
<name>A0ABR1P8S9_DIAER</name>
<protein>
    <submittedName>
        <fullName evidence="2">Uncharacterized protein</fullName>
    </submittedName>
</protein>
<keyword evidence="3" id="KW-1185">Reference proteome</keyword>
<dbReference type="InterPro" id="IPR021514">
    <property type="entry name" value="DUF3176"/>
</dbReference>
<dbReference type="Proteomes" id="UP001430848">
    <property type="component" value="Unassembled WGS sequence"/>
</dbReference>
<dbReference type="PANTHER" id="PTHR35394">
    <property type="entry name" value="DUF3176 DOMAIN-CONTAINING PROTEIN"/>
    <property type="match status" value="1"/>
</dbReference>
<comment type="caution">
    <text evidence="2">The sequence shown here is derived from an EMBL/GenBank/DDBJ whole genome shotgun (WGS) entry which is preliminary data.</text>
</comment>
<reference evidence="2 3" key="1">
    <citation type="submission" date="2024-02" db="EMBL/GenBank/DDBJ databases">
        <title>De novo assembly and annotation of 12 fungi associated with fruit tree decline syndrome in Ontario, Canada.</title>
        <authorList>
            <person name="Sulman M."/>
            <person name="Ellouze W."/>
            <person name="Ilyukhin E."/>
        </authorList>
    </citation>
    <scope>NUCLEOTIDE SEQUENCE [LARGE SCALE GENOMIC DNA]</scope>
    <source>
        <strain evidence="2 3">M169</strain>
    </source>
</reference>
<dbReference type="Pfam" id="PF11374">
    <property type="entry name" value="DUF3176"/>
    <property type="match status" value="1"/>
</dbReference>
<proteinExistence type="predicted"/>
<sequence length="504" mass="56220">MVSTLSTISKALLLQPVGASIGQLKWLNLRQARRIYDFELFDRASRGPLGSAFLLARFRLDMVSLGCFITILSAALGPFTQQVISYANQQVDVSNSSATFGVTYNYSVATILASGHLTLNTPETFDPSIRANILGALYNSKIPPVFNCTSSCTWNETIVTLGFGHECRDVTEATAANRKCTDITPSDNNEPVDPYNGKVYQNCSMTTPGGVVLKTVHHPQLDIDDAYQTTRRYVSIESSSYYYWSLKRYPKSGKSYSSLATLAQYERDPAFLHGGELKEKVTECEVSAVAWRYSGIAVEGNELTIGNREKIRLDHVGDPMFNVSRIVSFNTMDSHPMEINVWDWEAVDFFLKNLLSDLSSMEGFQGGIGTNYKRPTFEISGSGGDITVWVARMTEAMTSALQSGPNRQLMEGTSRDVVIFVQVDWLWYALPLVVEVGSAILLTFAILRSRSGHGIPLWKTSALAPWAYRPEQEEDGVITYTLEERLPDLDTVEREAKRWKIQIH</sequence>
<dbReference type="PANTHER" id="PTHR35394:SF5">
    <property type="entry name" value="DUF3176 DOMAIN-CONTAINING PROTEIN"/>
    <property type="match status" value="1"/>
</dbReference>
<evidence type="ECO:0000256" key="1">
    <source>
        <dbReference type="SAM" id="Phobius"/>
    </source>
</evidence>
<keyword evidence="1" id="KW-0812">Transmembrane</keyword>
<keyword evidence="1" id="KW-1133">Transmembrane helix</keyword>
<gene>
    <name evidence="2" type="ORF">SLS63_006193</name>
</gene>